<dbReference type="InterPro" id="IPR002123">
    <property type="entry name" value="Plipid/glycerol_acylTrfase"/>
</dbReference>
<dbReference type="PANTHER" id="PTHR10434">
    <property type="entry name" value="1-ACYL-SN-GLYCEROL-3-PHOSPHATE ACYLTRANSFERASE"/>
    <property type="match status" value="1"/>
</dbReference>
<dbReference type="eggNOG" id="COG0204">
    <property type="taxonomic scope" value="Bacteria"/>
</dbReference>
<keyword evidence="6" id="KW-1185">Reference proteome</keyword>
<reference evidence="6" key="2">
    <citation type="submission" date="2011-01" db="EMBL/GenBank/DDBJ databases">
        <title>The complete genome of Deinococcus maricopensis DSM 21211.</title>
        <authorList>
            <consortium name="US DOE Joint Genome Institute (JGI-PGF)"/>
            <person name="Lucas S."/>
            <person name="Copeland A."/>
            <person name="Lapidus A."/>
            <person name="Goodwin L."/>
            <person name="Pitluck S."/>
            <person name="Kyrpides N."/>
            <person name="Mavromatis K."/>
            <person name="Pagani I."/>
            <person name="Ivanova N."/>
            <person name="Ovchinnikova G."/>
            <person name="Zeytun A."/>
            <person name="Detter J.C."/>
            <person name="Han C."/>
            <person name="Land M."/>
            <person name="Hauser L."/>
            <person name="Markowitz V."/>
            <person name="Cheng J.-F."/>
            <person name="Hugenholtz P."/>
            <person name="Woyke T."/>
            <person name="Wu D."/>
            <person name="Pukall R."/>
            <person name="Gehrich-Schroeter G."/>
            <person name="Brambilla E."/>
            <person name="Klenk H.-P."/>
            <person name="Eisen J.A."/>
        </authorList>
    </citation>
    <scope>NUCLEOTIDE SEQUENCE [LARGE SCALE GENOMIC DNA]</scope>
    <source>
        <strain evidence="6">DSM 21211 / LMG 22137 / NRRL B-23946 / LB-34</strain>
    </source>
</reference>
<evidence type="ECO:0000256" key="3">
    <source>
        <dbReference type="SAM" id="MobiDB-lite"/>
    </source>
</evidence>
<dbReference type="Proteomes" id="UP000008635">
    <property type="component" value="Chromosome"/>
</dbReference>
<dbReference type="STRING" id="709986.Deima_3018"/>
<evidence type="ECO:0000313" key="6">
    <source>
        <dbReference type="Proteomes" id="UP000008635"/>
    </source>
</evidence>
<feature type="domain" description="Phospholipid/glycerol acyltransferase" evidence="4">
    <location>
        <begin position="40"/>
        <end position="150"/>
    </location>
</feature>
<dbReference type="EMBL" id="CP002454">
    <property type="protein sequence ID" value="ADV68647.1"/>
    <property type="molecule type" value="Genomic_DNA"/>
</dbReference>
<dbReference type="GO" id="GO:0006654">
    <property type="term" value="P:phosphatidic acid biosynthetic process"/>
    <property type="evidence" value="ECO:0007669"/>
    <property type="project" value="TreeGrafter"/>
</dbReference>
<evidence type="ECO:0000259" key="4">
    <source>
        <dbReference type="SMART" id="SM00563"/>
    </source>
</evidence>
<evidence type="ECO:0000313" key="5">
    <source>
        <dbReference type="EMBL" id="ADV68647.1"/>
    </source>
</evidence>
<dbReference type="SUPFAM" id="SSF69593">
    <property type="entry name" value="Glycerol-3-phosphate (1)-acyltransferase"/>
    <property type="match status" value="1"/>
</dbReference>
<keyword evidence="2 5" id="KW-0012">Acyltransferase</keyword>
<dbReference type="AlphaFoldDB" id="E8U3M3"/>
<gene>
    <name evidence="5" type="ordered locus">Deima_3018</name>
</gene>
<sequence>MTQPLWRNRPPTFASRIAGAVLRAAGWTVLLEQPPGPKVVSVVYPHTSNWDFPIGILWAWATRSPVKFVAKHSLFRPPFGGVLRAMGGVSVDRRRAGGNFVQAVADMIRDQKEIMLVVAPEGTRARADHWKSGFYYMAVKADVSIAMTVLDWGRREIGTVGYIRPTGNVHADYEKFRVCLDGRRGRKPENETPIRPREEPTGT</sequence>
<dbReference type="RefSeq" id="WP_013558150.1">
    <property type="nucleotide sequence ID" value="NC_014958.1"/>
</dbReference>
<dbReference type="PANTHER" id="PTHR10434:SF9">
    <property type="entry name" value="PHOSPHOLIPID_GLYCEROL ACYLTRANSFERASE DOMAIN-CONTAINING PROTEIN"/>
    <property type="match status" value="1"/>
</dbReference>
<evidence type="ECO:0000256" key="2">
    <source>
        <dbReference type="ARBA" id="ARBA00023315"/>
    </source>
</evidence>
<accession>E8U3M3</accession>
<dbReference type="Pfam" id="PF01553">
    <property type="entry name" value="Acyltransferase"/>
    <property type="match status" value="1"/>
</dbReference>
<protein>
    <submittedName>
        <fullName evidence="5">Phospholipid/glycerol acyltransferase</fullName>
    </submittedName>
</protein>
<dbReference type="KEGG" id="dmr:Deima_3018"/>
<organism evidence="5 6">
    <name type="scientific">Deinococcus maricopensis (strain DSM 21211 / LMG 22137 / NRRL B-23946 / LB-34)</name>
    <dbReference type="NCBI Taxonomy" id="709986"/>
    <lineage>
        <taxon>Bacteria</taxon>
        <taxon>Thermotogati</taxon>
        <taxon>Deinococcota</taxon>
        <taxon>Deinococci</taxon>
        <taxon>Deinococcales</taxon>
        <taxon>Deinococcaceae</taxon>
        <taxon>Deinococcus</taxon>
    </lineage>
</organism>
<proteinExistence type="predicted"/>
<dbReference type="SMART" id="SM00563">
    <property type="entry name" value="PlsC"/>
    <property type="match status" value="1"/>
</dbReference>
<dbReference type="GO" id="GO:0003841">
    <property type="term" value="F:1-acylglycerol-3-phosphate O-acyltransferase activity"/>
    <property type="evidence" value="ECO:0007669"/>
    <property type="project" value="TreeGrafter"/>
</dbReference>
<name>E8U3M3_DEIML</name>
<feature type="region of interest" description="Disordered" evidence="3">
    <location>
        <begin position="184"/>
        <end position="203"/>
    </location>
</feature>
<keyword evidence="1 5" id="KW-0808">Transferase</keyword>
<evidence type="ECO:0000256" key="1">
    <source>
        <dbReference type="ARBA" id="ARBA00022679"/>
    </source>
</evidence>
<reference evidence="5 6" key="1">
    <citation type="journal article" date="2011" name="Stand. Genomic Sci.">
        <title>Complete genome sequence of Deinococcus maricopensis type strain (LB-34).</title>
        <authorList>
            <person name="Pukall R."/>
            <person name="Zeytun A."/>
            <person name="Lucas S."/>
            <person name="Lapidus A."/>
            <person name="Hammon N."/>
            <person name="Deshpande S."/>
            <person name="Nolan M."/>
            <person name="Cheng J.F."/>
            <person name="Pitluck S."/>
            <person name="Liolios K."/>
            <person name="Pagani I."/>
            <person name="Mikhailova N."/>
            <person name="Ivanova N."/>
            <person name="Mavromatis K."/>
            <person name="Pati A."/>
            <person name="Tapia R."/>
            <person name="Han C."/>
            <person name="Goodwin L."/>
            <person name="Chen A."/>
            <person name="Palaniappan K."/>
            <person name="Land M."/>
            <person name="Hauser L."/>
            <person name="Chang Y.J."/>
            <person name="Jeffries C.D."/>
            <person name="Brambilla E.M."/>
            <person name="Rohde M."/>
            <person name="Goker M."/>
            <person name="Detter J.C."/>
            <person name="Woyke T."/>
            <person name="Bristow J."/>
            <person name="Eisen J.A."/>
            <person name="Markowitz V."/>
            <person name="Hugenholtz P."/>
            <person name="Kyrpides N.C."/>
            <person name="Klenk H.P."/>
        </authorList>
    </citation>
    <scope>NUCLEOTIDE SEQUENCE [LARGE SCALE GENOMIC DNA]</scope>
    <source>
        <strain evidence="6">DSM 21211 / LMG 22137 / NRRL B-23946 / LB-34</strain>
    </source>
</reference>
<dbReference type="HOGENOM" id="CLU_099447_0_0_0"/>
<dbReference type="OrthoDB" id="9803035at2"/>